<gene>
    <name evidence="5" type="primary">eutC</name>
    <name evidence="6" type="ORF">CRV07_13990</name>
</gene>
<comment type="cofactor">
    <cofactor evidence="5">
        <name>adenosylcob(III)alamin</name>
        <dbReference type="ChEBI" id="CHEBI:18408"/>
    </cofactor>
    <text evidence="5">Binds between the large and small subunits.</text>
</comment>
<comment type="pathway">
    <text evidence="5">Amine and polyamine degradation; ethanolamine degradation.</text>
</comment>
<reference evidence="6 7" key="1">
    <citation type="submission" date="2017-10" db="EMBL/GenBank/DDBJ databases">
        <title>Genomics of the genus Arcobacter.</title>
        <authorList>
            <person name="Perez-Cataluna A."/>
            <person name="Figueras M.J."/>
        </authorList>
    </citation>
    <scope>NUCLEOTIDE SEQUENCE [LARGE SCALE GENOMIC DNA]</scope>
    <source>
        <strain evidence="6 7">CECT 8441</strain>
    </source>
</reference>
<keyword evidence="1 5" id="KW-0846">Cobalamin</keyword>
<dbReference type="EC" id="4.3.1.7" evidence="5"/>
<dbReference type="RefSeq" id="WP_129088227.1">
    <property type="nucleotide sequence ID" value="NZ_CP053836.1"/>
</dbReference>
<feature type="binding site" evidence="5">
    <location>
        <position position="177"/>
    </location>
    <ligand>
        <name>adenosylcob(III)alamin</name>
        <dbReference type="ChEBI" id="CHEBI:18408"/>
    </ligand>
</feature>
<dbReference type="Gene3D" id="1.10.30.40">
    <property type="entry name" value="Ethanolamine ammonia-lyase light chain (EutC), N-terminal domain"/>
    <property type="match status" value="1"/>
</dbReference>
<dbReference type="GO" id="GO:0046336">
    <property type="term" value="P:ethanolamine catabolic process"/>
    <property type="evidence" value="ECO:0007669"/>
    <property type="project" value="UniProtKB-UniRule"/>
</dbReference>
<accession>A0A4Q1AF39</accession>
<dbReference type="UniPathway" id="UPA00560"/>
<dbReference type="InterPro" id="IPR042251">
    <property type="entry name" value="EutC_C"/>
</dbReference>
<comment type="subcellular location">
    <subcellularLocation>
        <location evidence="5">Bacterial microcompartment</location>
    </subcellularLocation>
</comment>
<dbReference type="GO" id="GO:0008851">
    <property type="term" value="F:ethanolamine ammonia-lyase activity"/>
    <property type="evidence" value="ECO:0007669"/>
    <property type="project" value="UniProtKB-UniRule"/>
</dbReference>
<evidence type="ECO:0000256" key="1">
    <source>
        <dbReference type="ARBA" id="ARBA00022628"/>
    </source>
</evidence>
<evidence type="ECO:0000313" key="6">
    <source>
        <dbReference type="EMBL" id="RXK02121.1"/>
    </source>
</evidence>
<proteinExistence type="inferred from homology"/>
<dbReference type="GO" id="GO:0031471">
    <property type="term" value="C:ethanolamine degradation polyhedral organelle"/>
    <property type="evidence" value="ECO:0007669"/>
    <property type="project" value="UniProtKB-UniRule"/>
</dbReference>
<evidence type="ECO:0000256" key="5">
    <source>
        <dbReference type="HAMAP-Rule" id="MF_00601"/>
    </source>
</evidence>
<protein>
    <recommendedName>
        <fullName evidence="5">Ethanolamine ammonia-lyase small subunit</fullName>
        <shortName evidence="5">EAL small subunit</shortName>
        <ecNumber evidence="5">4.3.1.7</ecNumber>
    </recommendedName>
</protein>
<dbReference type="InterPro" id="IPR009246">
    <property type="entry name" value="EutC"/>
</dbReference>
<comment type="subunit">
    <text evidence="5">The basic unit is a heterodimer which dimerizes to form tetramers. The heterotetramers trimerize; 6 large subunits form a core ring with 6 small subunits projecting outwards.</text>
</comment>
<dbReference type="AlphaFoldDB" id="A0A4Q1AF39"/>
<dbReference type="PANTHER" id="PTHR39330:SF1">
    <property type="entry name" value="ETHANOLAMINE AMMONIA-LYASE SMALL SUBUNIT"/>
    <property type="match status" value="1"/>
</dbReference>
<comment type="similarity">
    <text evidence="5">Belongs to the EutC family.</text>
</comment>
<keyword evidence="2 5" id="KW-0456">Lyase</keyword>
<sequence length="283" mass="31704">MEENIIKNPWSALREYTDARIGLGRTGVSLPTSKLLEFQLAHAMARDAVHLPLNIDNLLDGFANMPLELELLEKEATKGVLKEGIIPLLLHSQAVNRHVYLQRPDLGRRLNKESRKKLEELQKLDSYDLAIVIVDGLSSIAIKENAINFIHKLSKELVNDSLDWSLAPFSIVEQGRVAIGDEVGSLLNAKAVLVLIGERPGLSSPDSLGLYLTYNPKVGLNDSNRNCISNVRMEGLSYEEATKKALYLLKESRRLELSGVQIKDRTEDNETIQIKQEKNFLLN</sequence>
<dbReference type="PANTHER" id="PTHR39330">
    <property type="entry name" value="ETHANOLAMINE AMMONIA-LYASE LIGHT CHAIN"/>
    <property type="match status" value="1"/>
</dbReference>
<dbReference type="Proteomes" id="UP000289758">
    <property type="component" value="Unassembled WGS sequence"/>
</dbReference>
<organism evidence="6 7">
    <name type="scientific">Halarcobacter ebronensis</name>
    <dbReference type="NCBI Taxonomy" id="1462615"/>
    <lineage>
        <taxon>Bacteria</taxon>
        <taxon>Pseudomonadati</taxon>
        <taxon>Campylobacterota</taxon>
        <taxon>Epsilonproteobacteria</taxon>
        <taxon>Campylobacterales</taxon>
        <taxon>Arcobacteraceae</taxon>
        <taxon>Halarcobacter</taxon>
    </lineage>
</organism>
<feature type="binding site" evidence="5">
    <location>
        <position position="198"/>
    </location>
    <ligand>
        <name>adenosylcob(III)alamin</name>
        <dbReference type="ChEBI" id="CHEBI:18408"/>
    </ligand>
</feature>
<comment type="caution">
    <text evidence="6">The sequence shown here is derived from an EMBL/GenBank/DDBJ whole genome shotgun (WGS) entry which is preliminary data.</text>
</comment>
<evidence type="ECO:0000256" key="3">
    <source>
        <dbReference type="ARBA" id="ARBA00023285"/>
    </source>
</evidence>
<keyword evidence="3 5" id="KW-0170">Cobalt</keyword>
<dbReference type="GO" id="GO:0009350">
    <property type="term" value="C:ethanolamine ammonia-lyase complex"/>
    <property type="evidence" value="ECO:0007669"/>
    <property type="project" value="UniProtKB-UniRule"/>
</dbReference>
<dbReference type="GO" id="GO:0031419">
    <property type="term" value="F:cobalamin binding"/>
    <property type="evidence" value="ECO:0007669"/>
    <property type="project" value="UniProtKB-UniRule"/>
</dbReference>
<evidence type="ECO:0000256" key="4">
    <source>
        <dbReference type="ARBA" id="ARBA00024446"/>
    </source>
</evidence>
<keyword evidence="4 5" id="KW-1283">Bacterial microcompartment</keyword>
<keyword evidence="7" id="KW-1185">Reference proteome</keyword>
<dbReference type="NCBIfam" id="NF003971">
    <property type="entry name" value="PRK05465.1"/>
    <property type="match status" value="1"/>
</dbReference>
<dbReference type="EMBL" id="PDKK01000017">
    <property type="protein sequence ID" value="RXK02121.1"/>
    <property type="molecule type" value="Genomic_DNA"/>
</dbReference>
<dbReference type="Pfam" id="PF05985">
    <property type="entry name" value="EutC"/>
    <property type="match status" value="1"/>
</dbReference>
<dbReference type="Gene3D" id="3.40.50.11240">
    <property type="entry name" value="Ethanolamine ammonia-lyase light chain (EutC)"/>
    <property type="match status" value="1"/>
</dbReference>
<dbReference type="HAMAP" id="MF_00601">
    <property type="entry name" value="EutC"/>
    <property type="match status" value="1"/>
</dbReference>
<name>A0A4Q1AF39_9BACT</name>
<dbReference type="GO" id="GO:0006520">
    <property type="term" value="P:amino acid metabolic process"/>
    <property type="evidence" value="ECO:0007669"/>
    <property type="project" value="InterPro"/>
</dbReference>
<comment type="catalytic activity">
    <reaction evidence="5">
        <text>ethanolamine = acetaldehyde + NH4(+)</text>
        <dbReference type="Rhea" id="RHEA:15313"/>
        <dbReference type="ChEBI" id="CHEBI:15343"/>
        <dbReference type="ChEBI" id="CHEBI:28938"/>
        <dbReference type="ChEBI" id="CHEBI:57603"/>
        <dbReference type="EC" id="4.3.1.7"/>
    </reaction>
</comment>
<dbReference type="PIRSF" id="PIRSF018982">
    <property type="entry name" value="EutC"/>
    <property type="match status" value="1"/>
</dbReference>
<dbReference type="InterPro" id="IPR042255">
    <property type="entry name" value="EutC_N"/>
</dbReference>
<evidence type="ECO:0000256" key="2">
    <source>
        <dbReference type="ARBA" id="ARBA00023239"/>
    </source>
</evidence>
<comment type="function">
    <text evidence="5">Catalyzes the deamination of various vicinal amino-alcohols to oxo compounds. Allows this organism to utilize ethanolamine as the sole source of nitrogen and carbon in the presence of external vitamin B12.</text>
</comment>
<evidence type="ECO:0000313" key="7">
    <source>
        <dbReference type="Proteomes" id="UP000289758"/>
    </source>
</evidence>
<dbReference type="OrthoDB" id="114248at2"/>
<feature type="binding site" evidence="5">
    <location>
        <position position="227"/>
    </location>
    <ligand>
        <name>adenosylcob(III)alamin</name>
        <dbReference type="ChEBI" id="CHEBI:18408"/>
    </ligand>
</feature>